<dbReference type="EMBL" id="LR699553">
    <property type="protein sequence ID" value="VVD28566.1"/>
    <property type="molecule type" value="Genomic_DNA"/>
</dbReference>
<evidence type="ECO:0000256" key="5">
    <source>
        <dbReference type="ARBA" id="ARBA00022691"/>
    </source>
</evidence>
<dbReference type="Pfam" id="PF00590">
    <property type="entry name" value="TP_methylase"/>
    <property type="match status" value="1"/>
</dbReference>
<dbReference type="GO" id="GO:0032259">
    <property type="term" value="P:methylation"/>
    <property type="evidence" value="ECO:0007669"/>
    <property type="project" value="UniProtKB-KW"/>
</dbReference>
<evidence type="ECO:0000256" key="6">
    <source>
        <dbReference type="ARBA" id="ARBA00023244"/>
    </source>
</evidence>
<dbReference type="UniPathway" id="UPA00262">
    <property type="reaction ID" value="UER00211"/>
</dbReference>
<dbReference type="NCBIfam" id="TIGR01469">
    <property type="entry name" value="cobA_cysG_Cterm"/>
    <property type="match status" value="1"/>
</dbReference>
<gene>
    <name evidence="9" type="primary">cobA</name>
    <name evidence="9" type="ORF">PDMSB3_2110</name>
</gene>
<dbReference type="NCBIfam" id="NF004790">
    <property type="entry name" value="PRK06136.1"/>
    <property type="match status" value="1"/>
</dbReference>
<evidence type="ECO:0000256" key="7">
    <source>
        <dbReference type="ARBA" id="ARBA00025705"/>
    </source>
</evidence>
<dbReference type="PANTHER" id="PTHR45790">
    <property type="entry name" value="SIROHEME SYNTHASE-RELATED"/>
    <property type="match status" value="1"/>
</dbReference>
<evidence type="ECO:0000313" key="10">
    <source>
        <dbReference type="Proteomes" id="UP000325811"/>
    </source>
</evidence>
<sequence>MAPAIQLSPADTEAKDIAMNPNTGKVTLLSAGPGDLDLLTLKAAKALAAADVVLLDDLANPEIVTLAPQARVIHVGKRGGCRSTPQAFIERLMRRYALKGLHVVRVKGGEALLFGRAGEELAALRGANIPVEIVNGISSGFAAAAGLGISLTHRRHCHGVSFVTAHTEDHGEPDWAALAATGTTLAIYMGMRRIDSIAAALLANLPADTPAAVVQWAGGGNERRLMSRLDRLAVDAVSAGFGSPAVILVGSAIGESVERAWGEDSAWRDEKEAMHTDMRIAREAIAQAA</sequence>
<evidence type="ECO:0000256" key="2">
    <source>
        <dbReference type="ARBA" id="ARBA00012162"/>
    </source>
</evidence>
<comment type="similarity">
    <text evidence="1">Belongs to the precorrin methyltransferase family.</text>
</comment>
<evidence type="ECO:0000313" key="9">
    <source>
        <dbReference type="EMBL" id="VVD28566.1"/>
    </source>
</evidence>
<accession>A0A5Q4Z225</accession>
<dbReference type="InterPro" id="IPR000878">
    <property type="entry name" value="4pyrrol_Mease"/>
</dbReference>
<dbReference type="PANTHER" id="PTHR45790:SF3">
    <property type="entry name" value="S-ADENOSYL-L-METHIONINE-DEPENDENT UROPORPHYRINOGEN III METHYLTRANSFERASE, CHLOROPLASTIC"/>
    <property type="match status" value="1"/>
</dbReference>
<dbReference type="CDD" id="cd11642">
    <property type="entry name" value="SUMT"/>
    <property type="match status" value="1"/>
</dbReference>
<evidence type="ECO:0000256" key="3">
    <source>
        <dbReference type="ARBA" id="ARBA00022603"/>
    </source>
</evidence>
<keyword evidence="5" id="KW-0949">S-adenosyl-L-methionine</keyword>
<dbReference type="GO" id="GO:0019354">
    <property type="term" value="P:siroheme biosynthetic process"/>
    <property type="evidence" value="ECO:0007669"/>
    <property type="project" value="UniProtKB-UniPathway"/>
</dbReference>
<dbReference type="PROSITE" id="PS00839">
    <property type="entry name" value="SUMT_1"/>
    <property type="match status" value="1"/>
</dbReference>
<comment type="pathway">
    <text evidence="7">Porphyrin-containing compound metabolism; siroheme biosynthesis; precorrin-2 from uroporphyrinogen III: step 1/1.</text>
</comment>
<feature type="domain" description="Tetrapyrrole methylase" evidence="8">
    <location>
        <begin position="25"/>
        <end position="232"/>
    </location>
</feature>
<dbReference type="KEGG" id="pdio:PDMSB3_2110"/>
<keyword evidence="4 9" id="KW-0808">Transferase</keyword>
<dbReference type="AlphaFoldDB" id="A0A5Q4Z225"/>
<dbReference type="Gene3D" id="3.40.1010.10">
    <property type="entry name" value="Cobalt-precorrin-4 Transmethylase, Domain 1"/>
    <property type="match status" value="1"/>
</dbReference>
<organism evidence="9 10">
    <name type="scientific">Paraburkholderia dioscoreae</name>
    <dbReference type="NCBI Taxonomy" id="2604047"/>
    <lineage>
        <taxon>Bacteria</taxon>
        <taxon>Pseudomonadati</taxon>
        <taxon>Pseudomonadota</taxon>
        <taxon>Betaproteobacteria</taxon>
        <taxon>Burkholderiales</taxon>
        <taxon>Burkholderiaceae</taxon>
        <taxon>Paraburkholderia</taxon>
    </lineage>
</organism>
<keyword evidence="3 9" id="KW-0489">Methyltransferase</keyword>
<keyword evidence="10" id="KW-1185">Reference proteome</keyword>
<dbReference type="InterPro" id="IPR035996">
    <property type="entry name" value="4pyrrol_Methylase_sf"/>
</dbReference>
<protein>
    <recommendedName>
        <fullName evidence="2">uroporphyrinogen-III C-methyltransferase</fullName>
        <ecNumber evidence="2">2.1.1.107</ecNumber>
    </recommendedName>
</protein>
<dbReference type="InterPro" id="IPR014777">
    <property type="entry name" value="4pyrrole_Mease_sub1"/>
</dbReference>
<dbReference type="EC" id="2.1.1.107" evidence="2"/>
<dbReference type="InterPro" id="IPR003043">
    <property type="entry name" value="Uropor_MeTrfase_CS"/>
</dbReference>
<name>A0A5Q4Z225_9BURK</name>
<dbReference type="Proteomes" id="UP000325811">
    <property type="component" value="Chromosome I"/>
</dbReference>
<evidence type="ECO:0000256" key="4">
    <source>
        <dbReference type="ARBA" id="ARBA00022679"/>
    </source>
</evidence>
<dbReference type="InterPro" id="IPR050161">
    <property type="entry name" value="Siro_Cobalamin_biosynth"/>
</dbReference>
<dbReference type="GO" id="GO:0004851">
    <property type="term" value="F:uroporphyrin-III C-methyltransferase activity"/>
    <property type="evidence" value="ECO:0007669"/>
    <property type="project" value="UniProtKB-EC"/>
</dbReference>
<dbReference type="InterPro" id="IPR014776">
    <property type="entry name" value="4pyrrole_Mease_sub2"/>
</dbReference>
<dbReference type="InterPro" id="IPR006366">
    <property type="entry name" value="CobA/CysG_C"/>
</dbReference>
<dbReference type="SUPFAM" id="SSF53790">
    <property type="entry name" value="Tetrapyrrole methylase"/>
    <property type="match status" value="1"/>
</dbReference>
<evidence type="ECO:0000259" key="8">
    <source>
        <dbReference type="Pfam" id="PF00590"/>
    </source>
</evidence>
<dbReference type="Gene3D" id="3.30.950.10">
    <property type="entry name" value="Methyltransferase, Cobalt-precorrin-4 Transmethylase, Domain 2"/>
    <property type="match status" value="1"/>
</dbReference>
<keyword evidence="6" id="KW-0627">Porphyrin biosynthesis</keyword>
<dbReference type="FunFam" id="3.40.1010.10:FF:000016">
    <property type="entry name" value="Uroporphyrin-III C-methyltransferase"/>
    <property type="match status" value="1"/>
</dbReference>
<proteinExistence type="inferred from homology"/>
<reference evidence="9 10" key="1">
    <citation type="submission" date="2019-08" db="EMBL/GenBank/DDBJ databases">
        <authorList>
            <person name="Herpell B J."/>
        </authorList>
    </citation>
    <scope>NUCLEOTIDE SEQUENCE [LARGE SCALE GENOMIC DNA]</scope>
    <source>
        <strain evidence="10">Msb3</strain>
    </source>
</reference>
<evidence type="ECO:0000256" key="1">
    <source>
        <dbReference type="ARBA" id="ARBA00005879"/>
    </source>
</evidence>